<keyword evidence="7" id="KW-0411">Iron-sulfur</keyword>
<keyword evidence="4" id="KW-0347">Helicase</keyword>
<name>A0ABY6LRW9_9ARAC</name>
<evidence type="ECO:0000256" key="2">
    <source>
        <dbReference type="ARBA" id="ARBA00022741"/>
    </source>
</evidence>
<evidence type="ECO:0000256" key="5">
    <source>
        <dbReference type="ARBA" id="ARBA00022840"/>
    </source>
</evidence>
<dbReference type="Gene3D" id="3.40.50.300">
    <property type="entry name" value="P-loop containing nucleotide triphosphate hydrolases"/>
    <property type="match status" value="3"/>
</dbReference>
<dbReference type="InterPro" id="IPR006554">
    <property type="entry name" value="Helicase-like_DEXD_c2"/>
</dbReference>
<dbReference type="PROSITE" id="PS51193">
    <property type="entry name" value="HELICASE_ATP_BIND_2"/>
    <property type="match status" value="1"/>
</dbReference>
<keyword evidence="5" id="KW-0067">ATP-binding</keyword>
<feature type="compositionally biased region" description="Polar residues" evidence="9">
    <location>
        <begin position="266"/>
        <end position="278"/>
    </location>
</feature>
<evidence type="ECO:0000256" key="8">
    <source>
        <dbReference type="ARBA" id="ARBA00023235"/>
    </source>
</evidence>
<dbReference type="Pfam" id="PF13307">
    <property type="entry name" value="Helicase_C_2"/>
    <property type="match status" value="1"/>
</dbReference>
<evidence type="ECO:0000256" key="4">
    <source>
        <dbReference type="ARBA" id="ARBA00022806"/>
    </source>
</evidence>
<feature type="compositionally biased region" description="Polar residues" evidence="9">
    <location>
        <begin position="246"/>
        <end position="255"/>
    </location>
</feature>
<proteinExistence type="predicted"/>
<dbReference type="InterPro" id="IPR010614">
    <property type="entry name" value="RAD3-like_helicase_DEAD"/>
</dbReference>
<dbReference type="EMBL" id="CP092886">
    <property type="protein sequence ID" value="UYV83984.1"/>
    <property type="molecule type" value="Genomic_DNA"/>
</dbReference>
<keyword evidence="6" id="KW-0408">Iron</keyword>
<dbReference type="PANTHER" id="PTHR11472:SF47">
    <property type="entry name" value="FANCONI ANEMIA GROUP J PROTEIN"/>
    <property type="match status" value="1"/>
</dbReference>
<dbReference type="SMART" id="SM00491">
    <property type="entry name" value="HELICc2"/>
    <property type="match status" value="1"/>
</dbReference>
<keyword evidence="3" id="KW-0378">Hydrolase</keyword>
<evidence type="ECO:0000256" key="6">
    <source>
        <dbReference type="ARBA" id="ARBA00023004"/>
    </source>
</evidence>
<keyword evidence="8" id="KW-0413">Isomerase</keyword>
<accession>A0ABY6LRW9</accession>
<reference evidence="11 12" key="1">
    <citation type="submission" date="2022-03" db="EMBL/GenBank/DDBJ databases">
        <title>A chromosomal length assembly of Cordylochernes scorpioides.</title>
        <authorList>
            <person name="Zeh D."/>
            <person name="Zeh J."/>
        </authorList>
    </citation>
    <scope>NUCLEOTIDE SEQUENCE [LARGE SCALE GENOMIC DNA]</scope>
    <source>
        <strain evidence="11">IN4F17</strain>
        <tissue evidence="11">Whole Body</tissue>
    </source>
</reference>
<dbReference type="InterPro" id="IPR027417">
    <property type="entry name" value="P-loop_NTPase"/>
</dbReference>
<keyword evidence="2" id="KW-0547">Nucleotide-binding</keyword>
<organism evidence="11 12">
    <name type="scientific">Cordylochernes scorpioides</name>
    <dbReference type="NCBI Taxonomy" id="51811"/>
    <lineage>
        <taxon>Eukaryota</taxon>
        <taxon>Metazoa</taxon>
        <taxon>Ecdysozoa</taxon>
        <taxon>Arthropoda</taxon>
        <taxon>Chelicerata</taxon>
        <taxon>Arachnida</taxon>
        <taxon>Pseudoscorpiones</taxon>
        <taxon>Cheliferoidea</taxon>
        <taxon>Chernetidae</taxon>
        <taxon>Cordylochernes</taxon>
    </lineage>
</organism>
<dbReference type="Pfam" id="PF06733">
    <property type="entry name" value="DEAD_2"/>
    <property type="match status" value="1"/>
</dbReference>
<dbReference type="InterPro" id="IPR045028">
    <property type="entry name" value="DinG/Rad3-like"/>
</dbReference>
<feature type="domain" description="Helicase ATP-binding" evidence="10">
    <location>
        <begin position="137"/>
        <end position="559"/>
    </location>
</feature>
<dbReference type="SMART" id="SM00488">
    <property type="entry name" value="DEXDc2"/>
    <property type="match status" value="1"/>
</dbReference>
<dbReference type="Proteomes" id="UP001235939">
    <property type="component" value="Chromosome X"/>
</dbReference>
<evidence type="ECO:0000256" key="1">
    <source>
        <dbReference type="ARBA" id="ARBA00022723"/>
    </source>
</evidence>
<evidence type="ECO:0000313" key="12">
    <source>
        <dbReference type="Proteomes" id="UP001235939"/>
    </source>
</evidence>
<feature type="region of interest" description="Disordered" evidence="9">
    <location>
        <begin position="224"/>
        <end position="278"/>
    </location>
</feature>
<dbReference type="InterPro" id="IPR014013">
    <property type="entry name" value="Helic_SF1/SF2_ATP-bd_DinG/Rad3"/>
</dbReference>
<dbReference type="SUPFAM" id="SSF52540">
    <property type="entry name" value="P-loop containing nucleoside triphosphate hydrolases"/>
    <property type="match status" value="1"/>
</dbReference>
<evidence type="ECO:0000313" key="11">
    <source>
        <dbReference type="EMBL" id="UYV83984.1"/>
    </source>
</evidence>
<dbReference type="PANTHER" id="PTHR11472">
    <property type="entry name" value="DNA REPAIR DEAD HELICASE RAD3/XP-D SUBFAMILY MEMBER"/>
    <property type="match status" value="1"/>
</dbReference>
<gene>
    <name evidence="11" type="ORF">LAZ67_X000781</name>
</gene>
<evidence type="ECO:0000259" key="10">
    <source>
        <dbReference type="PROSITE" id="PS51193"/>
    </source>
</evidence>
<evidence type="ECO:0000256" key="3">
    <source>
        <dbReference type="ARBA" id="ARBA00022801"/>
    </source>
</evidence>
<evidence type="ECO:0000256" key="7">
    <source>
        <dbReference type="ARBA" id="ARBA00023014"/>
    </source>
</evidence>
<dbReference type="InterPro" id="IPR006555">
    <property type="entry name" value="ATP-dep_Helicase_C"/>
</dbReference>
<evidence type="ECO:0000256" key="9">
    <source>
        <dbReference type="SAM" id="MobiDB-lite"/>
    </source>
</evidence>
<keyword evidence="1" id="KW-0479">Metal-binding</keyword>
<sequence>MYQPKGETDIGVTYKAVWARLHVYSVEWNASQEDIHGAKDSSDGEVRRQVPLLYSFLHGHQNVRKWCREFNEGRINVHDEQRSGRPSLPESTVARIDEMVHVNWQITLKEIEDGLNEDCSHFSVHKIVSETLGYRKGVRQVHFPCKPYGSQMALMDRILKGLIHQKNCLLESPTGSGKSLALLCSCLAWQRNQSTLKFSEEQLIQTDVIDLTSNSPEDADLSLIHRDSTSTSPKNADLSLIDRDSTSSSPKNADLSSIHRDVKEPQASTSSSYMFTETQASQKRDIVSDYDNDMDEFHPAKKYRMSINSNTPKNIKTIKQTPDAEKDMFKISDFSKEILFDPEGKNIDSTNTSEKKRIPKIFFGTRTHKQITQIIRELKKTEYKDVKMCILSSREKTCIHPQVSRSSSKNEECQALLEQLKLGNYDGGCSYHHNAQRLTQGFVKSNLHLNDAWDLEDIVKVSKKIHACPYFGLRNLMQDAEIIFCPYNYIIDPIIRSNMEINLKGNIVVLDEAHNIEDTAREAASLSIKQDELIDALKDIERIITYEAPSKSYQLLASLLSNLSQIITKNSSEMKDYITFDQAGKVWSGEELVAILKDIKAGPENYTELKSCLMDVLSEEKEREVYKIKMKSKTTAILKNIFIIFHYLFKNDLLYMSDYRGVLIKTKAMKTVDHSSRGFANFGGVSYHHHWTYTLNFWCLNPGVAISDIKDIIHSFIVASGTLAPLTSFQSELGMPFEISLETNHVIKNSQVFVGTISSGLTGTTLNGSFKHSETFLFQDEGKISEGLDFADNNARAVITVGIPFPNLKDIQVDLKKEYNNKYFKEKSIMPGNEWYETQAFRALNQALGRCIRHKNDWGVILLVDERFQKIKKYQSYLSKWLQNKVVHYRDCTVLMASLKKFLSEKAEIANLAETSQSQLVLDSKERESSPVLFD</sequence>
<protein>
    <submittedName>
        <fullName evidence="11">BRIP1</fullName>
    </submittedName>
</protein>
<keyword evidence="12" id="KW-1185">Reference proteome</keyword>